<evidence type="ECO:0000256" key="5">
    <source>
        <dbReference type="ARBA" id="ARBA00022454"/>
    </source>
</evidence>
<evidence type="ECO:0000256" key="4">
    <source>
        <dbReference type="ARBA" id="ARBA00008491"/>
    </source>
</evidence>
<reference evidence="20 21" key="1">
    <citation type="submission" date="2017-11" db="EMBL/GenBank/DDBJ databases">
        <authorList>
            <person name="Kracher B."/>
        </authorList>
    </citation>
    <scope>NUCLEOTIDE SEQUENCE [LARGE SCALE GENOMIC DNA]</scope>
    <source>
        <strain evidence="20 21">RACE1</strain>
    </source>
</reference>
<keyword evidence="10" id="KW-0159">Chromosome partition</keyword>
<evidence type="ECO:0000256" key="8">
    <source>
        <dbReference type="ARBA" id="ARBA00022701"/>
    </source>
</evidence>
<keyword evidence="9" id="KW-0498">Mitosis</keyword>
<dbReference type="GO" id="GO:0005876">
    <property type="term" value="C:spindle microtubule"/>
    <property type="evidence" value="ECO:0007669"/>
    <property type="project" value="InterPro"/>
</dbReference>
<keyword evidence="12 19" id="KW-0175">Coiled coil</keyword>
<comment type="similarity">
    <text evidence="4">Belongs to the DASH complex SPC34 family.</text>
</comment>
<comment type="subcellular location">
    <subcellularLocation>
        <location evidence="3">Chromosome</location>
        <location evidence="3">Centromere</location>
        <location evidence="3">Kinetochore</location>
    </subcellularLocation>
    <subcellularLocation>
        <location evidence="2">Cytoplasm</location>
        <location evidence="2">Cytoskeleton</location>
        <location evidence="2">Spindle</location>
    </subcellularLocation>
    <subcellularLocation>
        <location evidence="1">Nucleus</location>
    </subcellularLocation>
</comment>
<organism evidence="20 21">
    <name type="scientific">Blumeria hordei</name>
    <name type="common">Barley powdery mildew</name>
    <name type="synonym">Blumeria graminis f. sp. hordei</name>
    <dbReference type="NCBI Taxonomy" id="2867405"/>
    <lineage>
        <taxon>Eukaryota</taxon>
        <taxon>Fungi</taxon>
        <taxon>Dikarya</taxon>
        <taxon>Ascomycota</taxon>
        <taxon>Pezizomycotina</taxon>
        <taxon>Leotiomycetes</taxon>
        <taxon>Erysiphales</taxon>
        <taxon>Erysiphaceae</taxon>
        <taxon>Blumeria</taxon>
    </lineage>
</organism>
<dbReference type="VEuPathDB" id="FungiDB:BLGHR1_14438"/>
<dbReference type="Pfam" id="PF08657">
    <property type="entry name" value="DASH_Spc34"/>
    <property type="match status" value="2"/>
</dbReference>
<feature type="coiled-coil region" evidence="19">
    <location>
        <begin position="203"/>
        <end position="244"/>
    </location>
</feature>
<evidence type="ECO:0000256" key="9">
    <source>
        <dbReference type="ARBA" id="ARBA00022776"/>
    </source>
</evidence>
<evidence type="ECO:0000256" key="11">
    <source>
        <dbReference type="ARBA" id="ARBA00022838"/>
    </source>
</evidence>
<dbReference type="EMBL" id="UNSH01000056">
    <property type="protein sequence ID" value="SZF03644.1"/>
    <property type="molecule type" value="Genomic_DNA"/>
</dbReference>
<dbReference type="GO" id="GO:0008608">
    <property type="term" value="P:attachment of spindle microtubules to kinetochore"/>
    <property type="evidence" value="ECO:0007669"/>
    <property type="project" value="InterPro"/>
</dbReference>
<evidence type="ECO:0000256" key="14">
    <source>
        <dbReference type="ARBA" id="ARBA00023242"/>
    </source>
</evidence>
<evidence type="ECO:0000256" key="6">
    <source>
        <dbReference type="ARBA" id="ARBA00022490"/>
    </source>
</evidence>
<keyword evidence="5" id="KW-0158">Chromosome</keyword>
<keyword evidence="16" id="KW-0137">Centromere</keyword>
<keyword evidence="14" id="KW-0539">Nucleus</keyword>
<keyword evidence="11" id="KW-0995">Kinetochore</keyword>
<evidence type="ECO:0000256" key="18">
    <source>
        <dbReference type="ARBA" id="ARBA00044346"/>
    </source>
</evidence>
<evidence type="ECO:0000256" key="17">
    <source>
        <dbReference type="ARBA" id="ARBA00044112"/>
    </source>
</evidence>
<keyword evidence="7" id="KW-0132">Cell division</keyword>
<accession>A0A383UTF3</accession>
<evidence type="ECO:0000256" key="1">
    <source>
        <dbReference type="ARBA" id="ARBA00004123"/>
    </source>
</evidence>
<proteinExistence type="inferred from homology"/>
<evidence type="ECO:0000256" key="3">
    <source>
        <dbReference type="ARBA" id="ARBA00004629"/>
    </source>
</evidence>
<evidence type="ECO:0000313" key="21">
    <source>
        <dbReference type="Proteomes" id="UP000275772"/>
    </source>
</evidence>
<keyword evidence="6" id="KW-0963">Cytoplasm</keyword>
<evidence type="ECO:0000256" key="13">
    <source>
        <dbReference type="ARBA" id="ARBA00023212"/>
    </source>
</evidence>
<dbReference type="Proteomes" id="UP000275772">
    <property type="component" value="Unassembled WGS sequence"/>
</dbReference>
<protein>
    <recommendedName>
        <fullName evidence="17">DASH complex subunit SPC34</fullName>
    </recommendedName>
    <alternativeName>
        <fullName evidence="18">Outer kinetochore protein SPC34</fullName>
    </alternativeName>
</protein>
<dbReference type="AlphaFoldDB" id="A0A383UTF3"/>
<evidence type="ECO:0000256" key="12">
    <source>
        <dbReference type="ARBA" id="ARBA00023054"/>
    </source>
</evidence>
<evidence type="ECO:0000256" key="16">
    <source>
        <dbReference type="ARBA" id="ARBA00023328"/>
    </source>
</evidence>
<keyword evidence="15" id="KW-0131">Cell cycle</keyword>
<evidence type="ECO:0000256" key="10">
    <source>
        <dbReference type="ARBA" id="ARBA00022829"/>
    </source>
</evidence>
<evidence type="ECO:0000256" key="19">
    <source>
        <dbReference type="SAM" id="Coils"/>
    </source>
</evidence>
<dbReference type="InterPro" id="IPR013966">
    <property type="entry name" value="Spc34"/>
</dbReference>
<keyword evidence="13" id="KW-0206">Cytoskeleton</keyword>
<dbReference type="GO" id="GO:0051301">
    <property type="term" value="P:cell division"/>
    <property type="evidence" value="ECO:0007669"/>
    <property type="project" value="UniProtKB-KW"/>
</dbReference>
<gene>
    <name evidence="20" type="ORF">BLGHR1_14438</name>
</gene>
<sequence length="244" mass="27353">MSLLEKHLEQISLSADSMATLSFPAPKIFTNALLSAPDITNLIRDTEVHERALFSVPTPVSSFNNPGLVKPTSRRQTVFNVSHGEVTTTQSNMRAPRRQAAVAAILGPELHQEVKKMEGNGNHEINLDVLLRGIEKLNAVYSVPGVVGRVQDFRSRHAQILWALPHYEELVEKQTRQLERLNHGDLGDDDQSPKFELAAEFGEAGIDEEISKEETEIEELERKKRELESRIQSIEKDIGGLMRS</sequence>
<evidence type="ECO:0000313" key="20">
    <source>
        <dbReference type="EMBL" id="SZF03644.1"/>
    </source>
</evidence>
<evidence type="ECO:0000256" key="7">
    <source>
        <dbReference type="ARBA" id="ARBA00022618"/>
    </source>
</evidence>
<evidence type="ECO:0000256" key="15">
    <source>
        <dbReference type="ARBA" id="ARBA00023306"/>
    </source>
</evidence>
<keyword evidence="8" id="KW-0493">Microtubule</keyword>
<evidence type="ECO:0000256" key="2">
    <source>
        <dbReference type="ARBA" id="ARBA00004186"/>
    </source>
</evidence>
<name>A0A383UTF3_BLUHO</name>
<dbReference type="GO" id="GO:0042729">
    <property type="term" value="C:DASH complex"/>
    <property type="evidence" value="ECO:0007669"/>
    <property type="project" value="InterPro"/>
</dbReference>